<dbReference type="EMBL" id="QGQD01000109">
    <property type="protein sequence ID" value="TLC97790.1"/>
    <property type="molecule type" value="Genomic_DNA"/>
</dbReference>
<feature type="transmembrane region" description="Helical" evidence="6">
    <location>
        <begin position="59"/>
        <end position="79"/>
    </location>
</feature>
<dbReference type="RefSeq" id="WP_052377663.1">
    <property type="nucleotide sequence ID" value="NZ_JTGN01000005.1"/>
</dbReference>
<feature type="transmembrane region" description="Helical" evidence="6">
    <location>
        <begin position="176"/>
        <end position="196"/>
    </location>
</feature>
<evidence type="ECO:0000256" key="5">
    <source>
        <dbReference type="ARBA" id="ARBA00023136"/>
    </source>
</evidence>
<comment type="subcellular location">
    <subcellularLocation>
        <location evidence="1">Cell membrane</location>
        <topology evidence="1">Multi-pass membrane protein</topology>
    </subcellularLocation>
</comment>
<dbReference type="InterPro" id="IPR001851">
    <property type="entry name" value="ABC_transp_permease"/>
</dbReference>
<keyword evidence="8" id="KW-1185">Reference proteome</keyword>
<proteinExistence type="predicted"/>
<feature type="transmembrane region" description="Helical" evidence="6">
    <location>
        <begin position="223"/>
        <end position="247"/>
    </location>
</feature>
<name>A0A4U8PZM8_9FIRM</name>
<sequence length="332" mass="33826">MNKGVNTAETLERKIFPGKRKMSAAGNQGIIILAILIIIMFALSMMSPEFFTYTNLMNVTRQVATVVIAGSAVTLLMIAGCMDLSVGSIIAFSGVMCAKSAVAGAPMPVAILIGMLFGALIGLINALIVVKLKITPVIATLGTMYAASGLAYILCGGVAITSGIPSSFKVIGTGYIGPVPIPLLICVAVVAVFVFIQKKTVLGKYAVAIGGNKMAAQLSGINVGGYTGICFVLSGLMTGLAACLMASRLGVGQPNTGSGFEFDVIVAVVLGGTSLSGGKGSVLGMVTGAFIVGFLSNGLNLIGVQSFWQSVFKGAVLVGAVVLDGVLKNRMK</sequence>
<keyword evidence="3 6" id="KW-0812">Transmembrane</keyword>
<feature type="transmembrane region" description="Helical" evidence="6">
    <location>
        <begin position="29"/>
        <end position="47"/>
    </location>
</feature>
<evidence type="ECO:0000256" key="4">
    <source>
        <dbReference type="ARBA" id="ARBA00022989"/>
    </source>
</evidence>
<dbReference type="CDD" id="cd06579">
    <property type="entry name" value="TM_PBP1_transp_AraH_like"/>
    <property type="match status" value="1"/>
</dbReference>
<keyword evidence="5 6" id="KW-0472">Membrane</keyword>
<evidence type="ECO:0000256" key="6">
    <source>
        <dbReference type="SAM" id="Phobius"/>
    </source>
</evidence>
<keyword evidence="2" id="KW-1003">Cell membrane</keyword>
<feature type="transmembrane region" description="Helical" evidence="6">
    <location>
        <begin position="142"/>
        <end position="164"/>
    </location>
</feature>
<reference evidence="7 8" key="1">
    <citation type="journal article" date="2019" name="Anaerobe">
        <title>Detection of Robinsoniella peoriensis in multiple bone samples of a trauma patient.</title>
        <authorList>
            <person name="Schrottner P."/>
            <person name="Hartwich K."/>
            <person name="Bunk B."/>
            <person name="Schober I."/>
            <person name="Helbig S."/>
            <person name="Rudolph W.W."/>
            <person name="Gunzer F."/>
        </authorList>
    </citation>
    <scope>NUCLEOTIDE SEQUENCE [LARGE SCALE GENOMIC DNA]</scope>
    <source>
        <strain evidence="7 8">DSM 106044</strain>
    </source>
</reference>
<organism evidence="7 8">
    <name type="scientific">Robinsoniella peoriensis</name>
    <dbReference type="NCBI Taxonomy" id="180332"/>
    <lineage>
        <taxon>Bacteria</taxon>
        <taxon>Bacillati</taxon>
        <taxon>Bacillota</taxon>
        <taxon>Clostridia</taxon>
        <taxon>Lachnospirales</taxon>
        <taxon>Lachnospiraceae</taxon>
        <taxon>Robinsoniella</taxon>
    </lineage>
</organism>
<feature type="transmembrane region" description="Helical" evidence="6">
    <location>
        <begin position="109"/>
        <end position="130"/>
    </location>
</feature>
<protein>
    <submittedName>
        <fullName evidence="7">Ribose transport system permease protein RbsC</fullName>
    </submittedName>
</protein>
<keyword evidence="4 6" id="KW-1133">Transmembrane helix</keyword>
<dbReference type="PANTHER" id="PTHR32196">
    <property type="entry name" value="ABC TRANSPORTER PERMEASE PROTEIN YPHD-RELATED-RELATED"/>
    <property type="match status" value="1"/>
</dbReference>
<evidence type="ECO:0000256" key="3">
    <source>
        <dbReference type="ARBA" id="ARBA00022692"/>
    </source>
</evidence>
<dbReference type="AlphaFoldDB" id="A0A4U8PZM8"/>
<dbReference type="STRING" id="180332.GCA_000797495_01083"/>
<accession>A0A4U8PZM8</accession>
<feature type="transmembrane region" description="Helical" evidence="6">
    <location>
        <begin position="282"/>
        <end position="301"/>
    </location>
</feature>
<dbReference type="Pfam" id="PF02653">
    <property type="entry name" value="BPD_transp_2"/>
    <property type="match status" value="1"/>
</dbReference>
<gene>
    <name evidence="7" type="primary">rbsC_30</name>
    <name evidence="7" type="ORF">DSM106044_05376</name>
</gene>
<evidence type="ECO:0000313" key="7">
    <source>
        <dbReference type="EMBL" id="TLC97790.1"/>
    </source>
</evidence>
<evidence type="ECO:0000313" key="8">
    <source>
        <dbReference type="Proteomes" id="UP000306509"/>
    </source>
</evidence>
<dbReference type="GO" id="GO:0022857">
    <property type="term" value="F:transmembrane transporter activity"/>
    <property type="evidence" value="ECO:0007669"/>
    <property type="project" value="InterPro"/>
</dbReference>
<dbReference type="GO" id="GO:0005886">
    <property type="term" value="C:plasma membrane"/>
    <property type="evidence" value="ECO:0007669"/>
    <property type="project" value="UniProtKB-SubCell"/>
</dbReference>
<evidence type="ECO:0000256" key="2">
    <source>
        <dbReference type="ARBA" id="ARBA00022475"/>
    </source>
</evidence>
<comment type="caution">
    <text evidence="7">The sequence shown here is derived from an EMBL/GenBank/DDBJ whole genome shotgun (WGS) entry which is preliminary data.</text>
</comment>
<dbReference type="Proteomes" id="UP000306509">
    <property type="component" value="Unassembled WGS sequence"/>
</dbReference>
<evidence type="ECO:0000256" key="1">
    <source>
        <dbReference type="ARBA" id="ARBA00004651"/>
    </source>
</evidence>